<comment type="caution">
    <text evidence="1">The sequence shown here is derived from an EMBL/GenBank/DDBJ whole genome shotgun (WGS) entry which is preliminary data.</text>
</comment>
<organism evidence="1 2">
    <name type="scientific">Caerostris darwini</name>
    <dbReference type="NCBI Taxonomy" id="1538125"/>
    <lineage>
        <taxon>Eukaryota</taxon>
        <taxon>Metazoa</taxon>
        <taxon>Ecdysozoa</taxon>
        <taxon>Arthropoda</taxon>
        <taxon>Chelicerata</taxon>
        <taxon>Arachnida</taxon>
        <taxon>Araneae</taxon>
        <taxon>Araneomorphae</taxon>
        <taxon>Entelegynae</taxon>
        <taxon>Araneoidea</taxon>
        <taxon>Araneidae</taxon>
        <taxon>Caerostris</taxon>
    </lineage>
</organism>
<sequence>MKPSQWKGEWVFLYLSPFSPPTSSSEAGVSLPREIRKKPYLSSHFGKYVPREVNAPTGNEILSGLIRETTYSLRSLYGWVVGVKCSPSRYVSKGLIAE</sequence>
<gene>
    <name evidence="1" type="ORF">CDAR_118901</name>
</gene>
<dbReference type="AlphaFoldDB" id="A0AAV4VA92"/>
<keyword evidence="2" id="KW-1185">Reference proteome</keyword>
<protein>
    <submittedName>
        <fullName evidence="1">Uncharacterized protein</fullName>
    </submittedName>
</protein>
<accession>A0AAV4VA92</accession>
<evidence type="ECO:0000313" key="2">
    <source>
        <dbReference type="Proteomes" id="UP001054837"/>
    </source>
</evidence>
<dbReference type="EMBL" id="BPLQ01012712">
    <property type="protein sequence ID" value="GIY67207.1"/>
    <property type="molecule type" value="Genomic_DNA"/>
</dbReference>
<reference evidence="1 2" key="1">
    <citation type="submission" date="2021-06" db="EMBL/GenBank/DDBJ databases">
        <title>Caerostris darwini draft genome.</title>
        <authorList>
            <person name="Kono N."/>
            <person name="Arakawa K."/>
        </authorList>
    </citation>
    <scope>NUCLEOTIDE SEQUENCE [LARGE SCALE GENOMIC DNA]</scope>
</reference>
<name>A0AAV4VA92_9ARAC</name>
<evidence type="ECO:0000313" key="1">
    <source>
        <dbReference type="EMBL" id="GIY67207.1"/>
    </source>
</evidence>
<dbReference type="Proteomes" id="UP001054837">
    <property type="component" value="Unassembled WGS sequence"/>
</dbReference>
<proteinExistence type="predicted"/>